<proteinExistence type="predicted"/>
<evidence type="ECO:0000313" key="2">
    <source>
        <dbReference type="Proteomes" id="UP000027138"/>
    </source>
</evidence>
<gene>
    <name evidence="1" type="ORF">JCGZ_11190</name>
</gene>
<evidence type="ECO:0000313" key="1">
    <source>
        <dbReference type="EMBL" id="KDP34828.1"/>
    </source>
</evidence>
<dbReference type="OrthoDB" id="852287at2759"/>
<keyword evidence="2" id="KW-1185">Reference proteome</keyword>
<accession>A0A067KIK9</accession>
<organism evidence="1 2">
    <name type="scientific">Jatropha curcas</name>
    <name type="common">Barbados nut</name>
    <dbReference type="NCBI Taxonomy" id="180498"/>
    <lineage>
        <taxon>Eukaryota</taxon>
        <taxon>Viridiplantae</taxon>
        <taxon>Streptophyta</taxon>
        <taxon>Embryophyta</taxon>
        <taxon>Tracheophyta</taxon>
        <taxon>Spermatophyta</taxon>
        <taxon>Magnoliopsida</taxon>
        <taxon>eudicotyledons</taxon>
        <taxon>Gunneridae</taxon>
        <taxon>Pentapetalae</taxon>
        <taxon>rosids</taxon>
        <taxon>fabids</taxon>
        <taxon>Malpighiales</taxon>
        <taxon>Euphorbiaceae</taxon>
        <taxon>Crotonoideae</taxon>
        <taxon>Jatropheae</taxon>
        <taxon>Jatropha</taxon>
    </lineage>
</organism>
<reference evidence="1 2" key="1">
    <citation type="journal article" date="2014" name="PLoS ONE">
        <title>Global Analysis of Gene Expression Profiles in Physic Nut (Jatropha curcas L.) Seedlings Exposed to Salt Stress.</title>
        <authorList>
            <person name="Zhang L."/>
            <person name="Zhang C."/>
            <person name="Wu P."/>
            <person name="Chen Y."/>
            <person name="Li M."/>
            <person name="Jiang H."/>
            <person name="Wu G."/>
        </authorList>
    </citation>
    <scope>NUCLEOTIDE SEQUENCE [LARGE SCALE GENOMIC DNA]</scope>
    <source>
        <strain evidence="2">cv. GZQX0401</strain>
        <tissue evidence="1">Young leaves</tissue>
    </source>
</reference>
<sequence length="249" mass="28102">MRSKRRCFCLLEPCQTVVGRSPEYRPLTSVHGGRRNPNTLELGNPHNKMLEIMQGPQIYNQFELSVPHFGRKLPLNLRPATLLRVLPIQATLLKIDAIKQKQGKRGVQGDVRPKLKIVKGRVHPTSDAFKAIMRTFKLHLEKDGWSWGGLHIYTFTHMKYHDGITFIDRRAKLVRDNYTTMKEQAMECQAQTGEQPTIDELQLYLEAAGASGVAVANITAYIAAATTDGYVCSRPTYCTVNSLYTDISL</sequence>
<dbReference type="AlphaFoldDB" id="A0A067KIK9"/>
<name>A0A067KIK9_JATCU</name>
<dbReference type="Proteomes" id="UP000027138">
    <property type="component" value="Unassembled WGS sequence"/>
</dbReference>
<protein>
    <submittedName>
        <fullName evidence="1">Uncharacterized protein</fullName>
    </submittedName>
</protein>
<dbReference type="EMBL" id="KK914503">
    <property type="protein sequence ID" value="KDP34828.1"/>
    <property type="molecule type" value="Genomic_DNA"/>
</dbReference>